<organism evidence="2 3">
    <name type="scientific">Catellatospora methionotrophica</name>
    <dbReference type="NCBI Taxonomy" id="121620"/>
    <lineage>
        <taxon>Bacteria</taxon>
        <taxon>Bacillati</taxon>
        <taxon>Actinomycetota</taxon>
        <taxon>Actinomycetes</taxon>
        <taxon>Micromonosporales</taxon>
        <taxon>Micromonosporaceae</taxon>
        <taxon>Catellatospora</taxon>
    </lineage>
</organism>
<dbReference type="AlphaFoldDB" id="A0A8J3LGI3"/>
<evidence type="ECO:0000313" key="3">
    <source>
        <dbReference type="Proteomes" id="UP000660339"/>
    </source>
</evidence>
<protein>
    <submittedName>
        <fullName evidence="2">Uncharacterized protein</fullName>
    </submittedName>
</protein>
<accession>A0A8J3LGI3</accession>
<feature type="transmembrane region" description="Helical" evidence="1">
    <location>
        <begin position="30"/>
        <end position="51"/>
    </location>
</feature>
<keyword evidence="1" id="KW-0472">Membrane</keyword>
<evidence type="ECO:0000256" key="1">
    <source>
        <dbReference type="SAM" id="Phobius"/>
    </source>
</evidence>
<sequence length="211" mass="21780">MSYTPPPSGYLVPAAPGSVPRPGAVTVSALLLYVVSVALVLSAAISVYAFSSLPEGLVEDIYREAGMAADLASTTASIVVITTYVVAGVYVLLAAFFVVLGMFVGRGKQWARITTWVFAGLGLCCVGFGLLSQSAGGSFGTSGSGAGIDQERAAERLTEAMPSWSTPVGLLLSVVMLLSMLAAIILLALPASNAFFRKPAPEWTPPAYPTV</sequence>
<reference evidence="2" key="1">
    <citation type="submission" date="2021-01" db="EMBL/GenBank/DDBJ databases">
        <title>Whole genome shotgun sequence of Catellatospora methionotrophica NBRC 14553.</title>
        <authorList>
            <person name="Komaki H."/>
            <person name="Tamura T."/>
        </authorList>
    </citation>
    <scope>NUCLEOTIDE SEQUENCE</scope>
    <source>
        <strain evidence="2">NBRC 14553</strain>
    </source>
</reference>
<proteinExistence type="predicted"/>
<dbReference type="RefSeq" id="WP_166381278.1">
    <property type="nucleotide sequence ID" value="NZ_BAAATT010000001.1"/>
</dbReference>
<evidence type="ECO:0000313" key="2">
    <source>
        <dbReference type="EMBL" id="GIG14050.1"/>
    </source>
</evidence>
<keyword evidence="1" id="KW-0812">Transmembrane</keyword>
<dbReference type="Proteomes" id="UP000660339">
    <property type="component" value="Unassembled WGS sequence"/>
</dbReference>
<feature type="transmembrane region" description="Helical" evidence="1">
    <location>
        <begin position="71"/>
        <end position="104"/>
    </location>
</feature>
<feature type="transmembrane region" description="Helical" evidence="1">
    <location>
        <begin position="116"/>
        <end position="135"/>
    </location>
</feature>
<comment type="caution">
    <text evidence="2">The sequence shown here is derived from an EMBL/GenBank/DDBJ whole genome shotgun (WGS) entry which is preliminary data.</text>
</comment>
<keyword evidence="3" id="KW-1185">Reference proteome</keyword>
<feature type="transmembrane region" description="Helical" evidence="1">
    <location>
        <begin position="168"/>
        <end position="189"/>
    </location>
</feature>
<dbReference type="EMBL" id="BONJ01000008">
    <property type="protein sequence ID" value="GIG14050.1"/>
    <property type="molecule type" value="Genomic_DNA"/>
</dbReference>
<gene>
    <name evidence="2" type="ORF">Cme02nite_23820</name>
</gene>
<keyword evidence="1" id="KW-1133">Transmembrane helix</keyword>
<name>A0A8J3LGI3_9ACTN</name>